<sequence>MTGHWWFYFALAGAVGWSGSVNHQRTRSLPLAQPASSTDHLSHPTRAAKRSNQSSKCLAGNNTIRERCDSMPSRARTTSEGNPIPFLSQQRRQPYPVLKPSAALPPTSPPHLNRQPDYTPIRSRLHRFRRKLHQHRRRPFARLA</sequence>
<gene>
    <name evidence="3" type="ORF">QE152_g35712</name>
</gene>
<feature type="compositionally biased region" description="Polar residues" evidence="1">
    <location>
        <begin position="50"/>
        <end position="63"/>
    </location>
</feature>
<comment type="caution">
    <text evidence="3">The sequence shown here is derived from an EMBL/GenBank/DDBJ whole genome shotgun (WGS) entry which is preliminary data.</text>
</comment>
<feature type="region of interest" description="Disordered" evidence="1">
    <location>
        <begin position="30"/>
        <end position="121"/>
    </location>
</feature>
<evidence type="ECO:0000256" key="1">
    <source>
        <dbReference type="SAM" id="MobiDB-lite"/>
    </source>
</evidence>
<name>A0AAW1IFJ0_POPJA</name>
<feature type="signal peptide" evidence="2">
    <location>
        <begin position="1"/>
        <end position="18"/>
    </location>
</feature>
<feature type="chain" id="PRO_5043508748" evidence="2">
    <location>
        <begin position="19"/>
        <end position="144"/>
    </location>
</feature>
<evidence type="ECO:0000313" key="4">
    <source>
        <dbReference type="Proteomes" id="UP001458880"/>
    </source>
</evidence>
<keyword evidence="2" id="KW-0732">Signal</keyword>
<evidence type="ECO:0000256" key="2">
    <source>
        <dbReference type="SAM" id="SignalP"/>
    </source>
</evidence>
<feature type="compositionally biased region" description="Polar residues" evidence="1">
    <location>
        <begin position="75"/>
        <end position="92"/>
    </location>
</feature>
<accession>A0AAW1IFJ0</accession>
<evidence type="ECO:0000313" key="3">
    <source>
        <dbReference type="EMBL" id="KAK9688205.1"/>
    </source>
</evidence>
<dbReference type="AlphaFoldDB" id="A0AAW1IFJ0"/>
<organism evidence="3 4">
    <name type="scientific">Popillia japonica</name>
    <name type="common">Japanese beetle</name>
    <dbReference type="NCBI Taxonomy" id="7064"/>
    <lineage>
        <taxon>Eukaryota</taxon>
        <taxon>Metazoa</taxon>
        <taxon>Ecdysozoa</taxon>
        <taxon>Arthropoda</taxon>
        <taxon>Hexapoda</taxon>
        <taxon>Insecta</taxon>
        <taxon>Pterygota</taxon>
        <taxon>Neoptera</taxon>
        <taxon>Endopterygota</taxon>
        <taxon>Coleoptera</taxon>
        <taxon>Polyphaga</taxon>
        <taxon>Scarabaeiformia</taxon>
        <taxon>Scarabaeidae</taxon>
        <taxon>Rutelinae</taxon>
        <taxon>Popillia</taxon>
    </lineage>
</organism>
<keyword evidence="4" id="KW-1185">Reference proteome</keyword>
<dbReference type="EMBL" id="JASPKY010000602">
    <property type="protein sequence ID" value="KAK9688205.1"/>
    <property type="molecule type" value="Genomic_DNA"/>
</dbReference>
<proteinExistence type="predicted"/>
<protein>
    <submittedName>
        <fullName evidence="3">PTB domain (IRS-1 type)</fullName>
    </submittedName>
</protein>
<reference evidence="3 4" key="1">
    <citation type="journal article" date="2024" name="BMC Genomics">
        <title>De novo assembly and annotation of Popillia japonica's genome with initial clues to its potential as an invasive pest.</title>
        <authorList>
            <person name="Cucini C."/>
            <person name="Boschi S."/>
            <person name="Funari R."/>
            <person name="Cardaioli E."/>
            <person name="Iannotti N."/>
            <person name="Marturano G."/>
            <person name="Paoli F."/>
            <person name="Bruttini M."/>
            <person name="Carapelli A."/>
            <person name="Frati F."/>
            <person name="Nardi F."/>
        </authorList>
    </citation>
    <scope>NUCLEOTIDE SEQUENCE [LARGE SCALE GENOMIC DNA]</scope>
    <source>
        <strain evidence="3">DMR45628</strain>
    </source>
</reference>
<dbReference type="Proteomes" id="UP001458880">
    <property type="component" value="Unassembled WGS sequence"/>
</dbReference>